<dbReference type="SUPFAM" id="SSF144074">
    <property type="entry name" value="E2F-DP heterodimerization region"/>
    <property type="match status" value="1"/>
</dbReference>
<comment type="subcellular location">
    <subcellularLocation>
        <location evidence="1 7">Nucleus</location>
    </subcellularLocation>
</comment>
<dbReference type="PANTHER" id="PTHR12548:SF9">
    <property type="entry name" value="TRANSCRIPTION FACTOR DP"/>
    <property type="match status" value="1"/>
</dbReference>
<feature type="region of interest" description="Disordered" evidence="9">
    <location>
        <begin position="71"/>
        <end position="205"/>
    </location>
</feature>
<comment type="similarity">
    <text evidence="2 7">Belongs to the E2F/DP family.</text>
</comment>
<protein>
    <recommendedName>
        <fullName evidence="14">E2F/DP family winged-helix DNA-binding domain-containing protein</fullName>
    </recommendedName>
</protein>
<dbReference type="Pfam" id="PF02319">
    <property type="entry name" value="WHD_E2F_TDP"/>
    <property type="match status" value="1"/>
</dbReference>
<dbReference type="InterPro" id="IPR036390">
    <property type="entry name" value="WH_DNA-bd_sf"/>
</dbReference>
<dbReference type="GO" id="GO:0005634">
    <property type="term" value="C:nucleus"/>
    <property type="evidence" value="ECO:0007669"/>
    <property type="project" value="UniProtKB-SubCell"/>
</dbReference>
<feature type="domain" description="Transcription factor DP C-terminal" evidence="10">
    <location>
        <begin position="381"/>
        <end position="519"/>
    </location>
</feature>
<dbReference type="EMBL" id="QEAO01000002">
    <property type="protein sequence ID" value="TPX37484.1"/>
    <property type="molecule type" value="Genomic_DNA"/>
</dbReference>
<dbReference type="InterPro" id="IPR038168">
    <property type="entry name" value="TF_DP_C_sf"/>
</dbReference>
<feature type="coiled-coil region" evidence="8">
    <location>
        <begin position="376"/>
        <end position="427"/>
    </location>
</feature>
<keyword evidence="8" id="KW-0175">Coiled coil</keyword>
<dbReference type="GO" id="GO:0005667">
    <property type="term" value="C:transcription regulator complex"/>
    <property type="evidence" value="ECO:0007669"/>
    <property type="project" value="InterPro"/>
</dbReference>
<name>A0A507CHH2_9FUNG</name>
<comment type="caution">
    <text evidence="12">The sequence shown here is derived from an EMBL/GenBank/DDBJ whole genome shotgun (WGS) entry which is preliminary data.</text>
</comment>
<dbReference type="SUPFAM" id="SSF46785">
    <property type="entry name" value="Winged helix' DNA-binding domain"/>
    <property type="match status" value="1"/>
</dbReference>
<feature type="region of interest" description="Disordered" evidence="9">
    <location>
        <begin position="597"/>
        <end position="623"/>
    </location>
</feature>
<evidence type="ECO:0000256" key="9">
    <source>
        <dbReference type="SAM" id="MobiDB-lite"/>
    </source>
</evidence>
<feature type="domain" description="E2F/DP family winged-helix DNA-binding" evidence="11">
    <location>
        <begin position="274"/>
        <end position="353"/>
    </location>
</feature>
<dbReference type="SMART" id="SM01372">
    <property type="entry name" value="E2F_TDP"/>
    <property type="match status" value="1"/>
</dbReference>
<keyword evidence="4 7" id="KW-0238">DNA-binding</keyword>
<dbReference type="GeneID" id="42001931"/>
<dbReference type="Gene3D" id="1.20.140.80">
    <property type="entry name" value="Transcription factor DP"/>
    <property type="match status" value="1"/>
</dbReference>
<dbReference type="Gene3D" id="1.10.10.10">
    <property type="entry name" value="Winged helix-like DNA-binding domain superfamily/Winged helix DNA-binding domain"/>
    <property type="match status" value="1"/>
</dbReference>
<dbReference type="RefSeq" id="XP_031027395.1">
    <property type="nucleotide sequence ID" value="XM_031166634.1"/>
</dbReference>
<dbReference type="PANTHER" id="PTHR12548">
    <property type="entry name" value="TRANSCRIPTION FACTOR DP"/>
    <property type="match status" value="1"/>
</dbReference>
<dbReference type="InterPro" id="IPR015648">
    <property type="entry name" value="Transcrpt_fac_DP"/>
</dbReference>
<dbReference type="Pfam" id="PF08781">
    <property type="entry name" value="DP"/>
    <property type="match status" value="1"/>
</dbReference>
<feature type="compositionally biased region" description="Polar residues" evidence="9">
    <location>
        <begin position="195"/>
        <end position="205"/>
    </location>
</feature>
<evidence type="ECO:0000256" key="4">
    <source>
        <dbReference type="ARBA" id="ARBA00023125"/>
    </source>
</evidence>
<dbReference type="STRING" id="1806994.A0A507CHH2"/>
<evidence type="ECO:0000256" key="7">
    <source>
        <dbReference type="RuleBase" id="RU003796"/>
    </source>
</evidence>
<evidence type="ECO:0000256" key="5">
    <source>
        <dbReference type="ARBA" id="ARBA00023163"/>
    </source>
</evidence>
<dbReference type="FunFam" id="1.10.10.10:FF:000047">
    <property type="entry name" value="Transcription factor"/>
    <property type="match status" value="1"/>
</dbReference>
<gene>
    <name evidence="12" type="ORF">SmJEL517_g00705</name>
</gene>
<evidence type="ECO:0000256" key="8">
    <source>
        <dbReference type="SAM" id="Coils"/>
    </source>
</evidence>
<accession>A0A507CHH2</accession>
<feature type="compositionally biased region" description="Basic and acidic residues" evidence="9">
    <location>
        <begin position="177"/>
        <end position="187"/>
    </location>
</feature>
<evidence type="ECO:0000256" key="3">
    <source>
        <dbReference type="ARBA" id="ARBA00023015"/>
    </source>
</evidence>
<feature type="compositionally biased region" description="Low complexity" evidence="9">
    <location>
        <begin position="667"/>
        <end position="689"/>
    </location>
</feature>
<dbReference type="InterPro" id="IPR037241">
    <property type="entry name" value="E2F-DP_heterodim"/>
</dbReference>
<feature type="compositionally biased region" description="Polar residues" evidence="9">
    <location>
        <begin position="597"/>
        <end position="619"/>
    </location>
</feature>
<dbReference type="AlphaFoldDB" id="A0A507CHH2"/>
<proteinExistence type="inferred from homology"/>
<dbReference type="InterPro" id="IPR014889">
    <property type="entry name" value="Transc_factor_DP_C"/>
</dbReference>
<feature type="compositionally biased region" description="Polar residues" evidence="9">
    <location>
        <begin position="89"/>
        <end position="107"/>
    </location>
</feature>
<sequence length="710" mass="78331">MLGPELSNHTIDNSLRNQETRYNTLPFDGQTGLTDFNSASAGGLVGGGRKTMNSGSSAYDMMYYSGFPMNSKTTSHQHQMSESHPHLSIESSHVSSNDTSSAGSPLTVNHPWNPATSIDMMGGGLYMSHQPAQSPMIHQDQHDAEMDDRDAPPVVGREFEEEEDEEEQNEADESDDDYKPEKPERPAKRQRRSVARQSSLPFIPQSTQQPLESILSLAAAAQVIQNQPMSSSTPPPLLLLSPIATAPKPAAPVSTPPVKKPFVPSAVSDDDPLKNIKGLRHFSKMVADKVEAKGETTYNEVADELVVDFTAQVAQYGGRFDQKNIRRRVYDALNVLMAMDIIEKDKKYIRWIGMPLDGKPGVEGDAARPPADKLDLEALKRREAELKFLIDRERREMQEKLLKESRLRQLAYQNEQIERERQRERERYSAEGITDYPPDSHDQRIFLPFVLVQSPKTTNITIEEGPEKSEYMFTFSEPFTLHEDNDVVGHIGGFISPLNHPIPNVSPPNVSQAQQQQQQQIGMRIAPSGSVSTGSPSSFPSPAPVSMGLPGTYQQIGGLVGYSMPQDYSYDPAYESTVKSTDAFAASLATRLTSESQKSVRQRFNTGGSTDATPVSSVPASPRQMLPSMMMQNHLPLPNHYTSSEQANHQYAVPYPQNPSRWMMGYPAHAASHSNNTSATGSGTGTPPSLSRVASPHLFAPTYAYGAHYN</sequence>
<reference evidence="12 13" key="1">
    <citation type="journal article" date="2019" name="Sci. Rep.">
        <title>Comparative genomics of chytrid fungi reveal insights into the obligate biotrophic and pathogenic lifestyle of Synchytrium endobioticum.</title>
        <authorList>
            <person name="van de Vossenberg B.T.L.H."/>
            <person name="Warris S."/>
            <person name="Nguyen H.D.T."/>
            <person name="van Gent-Pelzer M.P.E."/>
            <person name="Joly D.L."/>
            <person name="van de Geest H.C."/>
            <person name="Bonants P.J.M."/>
            <person name="Smith D.S."/>
            <person name="Levesque C.A."/>
            <person name="van der Lee T.A.J."/>
        </authorList>
    </citation>
    <scope>NUCLEOTIDE SEQUENCE [LARGE SCALE GENOMIC DNA]</scope>
    <source>
        <strain evidence="12 13">JEL517</strain>
    </source>
</reference>
<keyword evidence="3 7" id="KW-0805">Transcription regulation</keyword>
<dbReference type="GO" id="GO:0000981">
    <property type="term" value="F:DNA-binding transcription factor activity, RNA polymerase II-specific"/>
    <property type="evidence" value="ECO:0007669"/>
    <property type="project" value="TreeGrafter"/>
</dbReference>
<evidence type="ECO:0000259" key="11">
    <source>
        <dbReference type="SMART" id="SM01372"/>
    </source>
</evidence>
<dbReference type="Proteomes" id="UP000319731">
    <property type="component" value="Unassembled WGS sequence"/>
</dbReference>
<dbReference type="SMART" id="SM01138">
    <property type="entry name" value="DP"/>
    <property type="match status" value="1"/>
</dbReference>
<keyword evidence="13" id="KW-1185">Reference proteome</keyword>
<evidence type="ECO:0000256" key="1">
    <source>
        <dbReference type="ARBA" id="ARBA00004123"/>
    </source>
</evidence>
<feature type="region of interest" description="Disordered" evidence="9">
    <location>
        <begin position="507"/>
        <end position="542"/>
    </location>
</feature>
<dbReference type="OrthoDB" id="552115at2759"/>
<evidence type="ECO:0008006" key="14">
    <source>
        <dbReference type="Google" id="ProtNLM"/>
    </source>
</evidence>
<keyword evidence="6 7" id="KW-0539">Nucleus</keyword>
<dbReference type="InterPro" id="IPR003316">
    <property type="entry name" value="E2F_WHTH_DNA-bd_dom"/>
</dbReference>
<evidence type="ECO:0000259" key="10">
    <source>
        <dbReference type="SMART" id="SM01138"/>
    </source>
</evidence>
<feature type="region of interest" description="Disordered" evidence="9">
    <location>
        <begin position="666"/>
        <end position="693"/>
    </location>
</feature>
<dbReference type="GO" id="GO:0051726">
    <property type="term" value="P:regulation of cell cycle"/>
    <property type="evidence" value="ECO:0007669"/>
    <property type="project" value="InterPro"/>
</dbReference>
<feature type="compositionally biased region" description="Low complexity" evidence="9">
    <location>
        <begin position="512"/>
        <end position="542"/>
    </location>
</feature>
<dbReference type="GO" id="GO:0000977">
    <property type="term" value="F:RNA polymerase II transcription regulatory region sequence-specific DNA binding"/>
    <property type="evidence" value="ECO:0007669"/>
    <property type="project" value="TreeGrafter"/>
</dbReference>
<organism evidence="12 13">
    <name type="scientific">Synchytrium microbalum</name>
    <dbReference type="NCBI Taxonomy" id="1806994"/>
    <lineage>
        <taxon>Eukaryota</taxon>
        <taxon>Fungi</taxon>
        <taxon>Fungi incertae sedis</taxon>
        <taxon>Chytridiomycota</taxon>
        <taxon>Chytridiomycota incertae sedis</taxon>
        <taxon>Chytridiomycetes</taxon>
        <taxon>Synchytriales</taxon>
        <taxon>Synchytriaceae</taxon>
        <taxon>Synchytrium</taxon>
    </lineage>
</organism>
<evidence type="ECO:0000256" key="6">
    <source>
        <dbReference type="ARBA" id="ARBA00023242"/>
    </source>
</evidence>
<feature type="compositionally biased region" description="Acidic residues" evidence="9">
    <location>
        <begin position="159"/>
        <end position="176"/>
    </location>
</feature>
<evidence type="ECO:0000313" key="13">
    <source>
        <dbReference type="Proteomes" id="UP000319731"/>
    </source>
</evidence>
<dbReference type="InterPro" id="IPR036388">
    <property type="entry name" value="WH-like_DNA-bd_sf"/>
</dbReference>
<keyword evidence="5 7" id="KW-0804">Transcription</keyword>
<evidence type="ECO:0000313" key="12">
    <source>
        <dbReference type="EMBL" id="TPX37484.1"/>
    </source>
</evidence>
<evidence type="ECO:0000256" key="2">
    <source>
        <dbReference type="ARBA" id="ARBA00010940"/>
    </source>
</evidence>